<accession>A0AAD9SBU4</accession>
<dbReference type="Proteomes" id="UP001265746">
    <property type="component" value="Unassembled WGS sequence"/>
</dbReference>
<sequence length="125" mass="13711">MGSNPEDGESKRSQGALTTLLLTLRRSVTPAWAPSWTVSFFRIWIAFLTPSTPKQLANMNGRPIPIILTPRASSFRTSVPYRIPESAMTSTVVNTCGALRWISCALLDGQQRVLDGGYALRDDGQ</sequence>
<evidence type="ECO:0000313" key="2">
    <source>
        <dbReference type="Proteomes" id="UP001265746"/>
    </source>
</evidence>
<reference evidence="1" key="1">
    <citation type="submission" date="2023-06" db="EMBL/GenBank/DDBJ databases">
        <authorList>
            <person name="Noh H."/>
        </authorList>
    </citation>
    <scope>NUCLEOTIDE SEQUENCE</scope>
    <source>
        <strain evidence="1">DUCC20226</strain>
    </source>
</reference>
<name>A0AAD9SBU4_PHOAM</name>
<evidence type="ECO:0000313" key="1">
    <source>
        <dbReference type="EMBL" id="KAK2604602.1"/>
    </source>
</evidence>
<dbReference type="AlphaFoldDB" id="A0AAD9SBU4"/>
<gene>
    <name evidence="1" type="ORF">N8I77_007515</name>
</gene>
<protein>
    <submittedName>
        <fullName evidence="1">Uncharacterized protein</fullName>
    </submittedName>
</protein>
<comment type="caution">
    <text evidence="1">The sequence shown here is derived from an EMBL/GenBank/DDBJ whole genome shotgun (WGS) entry which is preliminary data.</text>
</comment>
<proteinExistence type="predicted"/>
<dbReference type="EMBL" id="JAUJFL010000004">
    <property type="protein sequence ID" value="KAK2604602.1"/>
    <property type="molecule type" value="Genomic_DNA"/>
</dbReference>
<keyword evidence="2" id="KW-1185">Reference proteome</keyword>
<organism evidence="1 2">
    <name type="scientific">Phomopsis amygdali</name>
    <name type="common">Fusicoccum amygdali</name>
    <dbReference type="NCBI Taxonomy" id="1214568"/>
    <lineage>
        <taxon>Eukaryota</taxon>
        <taxon>Fungi</taxon>
        <taxon>Dikarya</taxon>
        <taxon>Ascomycota</taxon>
        <taxon>Pezizomycotina</taxon>
        <taxon>Sordariomycetes</taxon>
        <taxon>Sordariomycetidae</taxon>
        <taxon>Diaporthales</taxon>
        <taxon>Diaporthaceae</taxon>
        <taxon>Diaporthe</taxon>
    </lineage>
</organism>